<dbReference type="EMBL" id="PKPP01003404">
    <property type="protein sequence ID" value="PWA69593.1"/>
    <property type="molecule type" value="Genomic_DNA"/>
</dbReference>
<dbReference type="Pfam" id="PF23753">
    <property type="entry name" value="TPR_WDR11"/>
    <property type="match status" value="1"/>
</dbReference>
<evidence type="ECO:0000313" key="3">
    <source>
        <dbReference type="Proteomes" id="UP000245207"/>
    </source>
</evidence>
<dbReference type="STRING" id="35608.A0A2U1N7Y1"/>
<protein>
    <recommendedName>
        <fullName evidence="1">WDR11 TPR domain-containing protein</fullName>
    </recommendedName>
</protein>
<dbReference type="PANTHER" id="PTHR14593:SF7">
    <property type="entry name" value="WD40_YVTN REPEAT-LIKE-CONTAINING DOMAIN-CONTAINING PROTEIN-RELATED"/>
    <property type="match status" value="1"/>
</dbReference>
<dbReference type="OrthoDB" id="1291858at2759"/>
<dbReference type="InterPro" id="IPR057854">
    <property type="entry name" value="TPR_WDR11"/>
</dbReference>
<dbReference type="AlphaFoldDB" id="A0A2U1N7Y1"/>
<name>A0A2U1N7Y1_ARTAN</name>
<reference evidence="2 3" key="1">
    <citation type="journal article" date="2018" name="Mol. Plant">
        <title>The genome of Artemisia annua provides insight into the evolution of Asteraceae family and artemisinin biosynthesis.</title>
        <authorList>
            <person name="Shen Q."/>
            <person name="Zhang L."/>
            <person name="Liao Z."/>
            <person name="Wang S."/>
            <person name="Yan T."/>
            <person name="Shi P."/>
            <person name="Liu M."/>
            <person name="Fu X."/>
            <person name="Pan Q."/>
            <person name="Wang Y."/>
            <person name="Lv Z."/>
            <person name="Lu X."/>
            <person name="Zhang F."/>
            <person name="Jiang W."/>
            <person name="Ma Y."/>
            <person name="Chen M."/>
            <person name="Hao X."/>
            <person name="Li L."/>
            <person name="Tang Y."/>
            <person name="Lv G."/>
            <person name="Zhou Y."/>
            <person name="Sun X."/>
            <person name="Brodelius P.E."/>
            <person name="Rose J.K.C."/>
            <person name="Tang K."/>
        </authorList>
    </citation>
    <scope>NUCLEOTIDE SEQUENCE [LARGE SCALE GENOMIC DNA]</scope>
    <source>
        <strain evidence="3">cv. Huhao1</strain>
        <tissue evidence="2">Leaf</tissue>
    </source>
</reference>
<gene>
    <name evidence="2" type="ORF">CTI12_AA217770</name>
</gene>
<feature type="domain" description="WDR11 TPR" evidence="1">
    <location>
        <begin position="13"/>
        <end position="123"/>
    </location>
</feature>
<evidence type="ECO:0000259" key="1">
    <source>
        <dbReference type="Pfam" id="PF23753"/>
    </source>
</evidence>
<evidence type="ECO:0000313" key="2">
    <source>
        <dbReference type="EMBL" id="PWA69593.1"/>
    </source>
</evidence>
<proteinExistence type="predicted"/>
<comment type="caution">
    <text evidence="2">The sequence shown here is derived from an EMBL/GenBank/DDBJ whole genome shotgun (WGS) entry which is preliminary data.</text>
</comment>
<dbReference type="InterPro" id="IPR039694">
    <property type="entry name" value="WDR11"/>
</dbReference>
<sequence length="131" mass="14910">MTYGRSTRFIVIFYRVMHRWAGHVLNAEHNIWRALIMYVAAGSLQDALSVLREAQQSDTAAMFIIACREVHAEFIDNLDPNDESSATVKEKLQNLRGLNPQSEDVIAVGELYSKYQQQLVHLCMESPPNSE</sequence>
<accession>A0A2U1N7Y1</accession>
<dbReference type="Proteomes" id="UP000245207">
    <property type="component" value="Unassembled WGS sequence"/>
</dbReference>
<keyword evidence="3" id="KW-1185">Reference proteome</keyword>
<dbReference type="GO" id="GO:0005737">
    <property type="term" value="C:cytoplasm"/>
    <property type="evidence" value="ECO:0007669"/>
    <property type="project" value="TreeGrafter"/>
</dbReference>
<organism evidence="2 3">
    <name type="scientific">Artemisia annua</name>
    <name type="common">Sweet wormwood</name>
    <dbReference type="NCBI Taxonomy" id="35608"/>
    <lineage>
        <taxon>Eukaryota</taxon>
        <taxon>Viridiplantae</taxon>
        <taxon>Streptophyta</taxon>
        <taxon>Embryophyta</taxon>
        <taxon>Tracheophyta</taxon>
        <taxon>Spermatophyta</taxon>
        <taxon>Magnoliopsida</taxon>
        <taxon>eudicotyledons</taxon>
        <taxon>Gunneridae</taxon>
        <taxon>Pentapetalae</taxon>
        <taxon>asterids</taxon>
        <taxon>campanulids</taxon>
        <taxon>Asterales</taxon>
        <taxon>Asteraceae</taxon>
        <taxon>Asteroideae</taxon>
        <taxon>Anthemideae</taxon>
        <taxon>Artemisiinae</taxon>
        <taxon>Artemisia</taxon>
    </lineage>
</organism>
<dbReference type="PANTHER" id="PTHR14593">
    <property type="entry name" value="WD REPEAT-CONTAINING PROTEIN 11"/>
    <property type="match status" value="1"/>
</dbReference>